<dbReference type="Gene3D" id="3.30.530.20">
    <property type="match status" value="1"/>
</dbReference>
<dbReference type="SUPFAM" id="SSF55961">
    <property type="entry name" value="Bet v1-like"/>
    <property type="match status" value="1"/>
</dbReference>
<evidence type="ECO:0000256" key="1">
    <source>
        <dbReference type="ARBA" id="ARBA00006817"/>
    </source>
</evidence>
<evidence type="ECO:0000313" key="4">
    <source>
        <dbReference type="Proteomes" id="UP000075604"/>
    </source>
</evidence>
<comment type="similarity">
    <text evidence="1">Belongs to the AHA1 family.</text>
</comment>
<protein>
    <submittedName>
        <fullName evidence="3">ATPase</fullName>
    </submittedName>
</protein>
<dbReference type="AlphaFoldDB" id="A0A150PTV0"/>
<sequence length="167" mass="18577">MSPRPTGRVRSTATGADLVIQRSFRAPIEDVWQSVTASESTARWIGPWEGEAGPGKTVRLQMAFEKGAPWCDMTIDACEPPRRLALSAKDDYGEWRLELSLAAKGETTELTFIQHLTDPALAGDTGPGWEYYLDMLVASRLGEPLPSFADYYPSQRDYYLGDARTQE</sequence>
<organism evidence="3 4">
    <name type="scientific">Sorangium cellulosum</name>
    <name type="common">Polyangium cellulosum</name>
    <dbReference type="NCBI Taxonomy" id="56"/>
    <lineage>
        <taxon>Bacteria</taxon>
        <taxon>Pseudomonadati</taxon>
        <taxon>Myxococcota</taxon>
        <taxon>Polyangia</taxon>
        <taxon>Polyangiales</taxon>
        <taxon>Polyangiaceae</taxon>
        <taxon>Sorangium</taxon>
    </lineage>
</organism>
<reference evidence="3 4" key="1">
    <citation type="submission" date="2014-02" db="EMBL/GenBank/DDBJ databases">
        <title>The small core and large imbalanced accessory genome model reveals a collaborative survival strategy of Sorangium cellulosum strains in nature.</title>
        <authorList>
            <person name="Han K."/>
            <person name="Peng R."/>
            <person name="Blom J."/>
            <person name="Li Y.-Z."/>
        </authorList>
    </citation>
    <scope>NUCLEOTIDE SEQUENCE [LARGE SCALE GENOMIC DNA]</scope>
    <source>
        <strain evidence="3 4">So0157-18</strain>
    </source>
</reference>
<comment type="caution">
    <text evidence="3">The sequence shown here is derived from an EMBL/GenBank/DDBJ whole genome shotgun (WGS) entry which is preliminary data.</text>
</comment>
<name>A0A150PTV0_SORCE</name>
<dbReference type="CDD" id="cd08899">
    <property type="entry name" value="SRPBCC_CalC_Aha1-like_6"/>
    <property type="match status" value="1"/>
</dbReference>
<feature type="domain" description="Activator of Hsp90 ATPase homologue 1/2-like C-terminal" evidence="2">
    <location>
        <begin position="25"/>
        <end position="138"/>
    </location>
</feature>
<gene>
    <name evidence="3" type="ORF">BE04_36710</name>
</gene>
<dbReference type="Proteomes" id="UP000075604">
    <property type="component" value="Unassembled WGS sequence"/>
</dbReference>
<dbReference type="InterPro" id="IPR013538">
    <property type="entry name" value="ASHA1/2-like_C"/>
</dbReference>
<evidence type="ECO:0000259" key="2">
    <source>
        <dbReference type="Pfam" id="PF08327"/>
    </source>
</evidence>
<evidence type="ECO:0000313" key="3">
    <source>
        <dbReference type="EMBL" id="KYF59145.1"/>
    </source>
</evidence>
<dbReference type="InterPro" id="IPR023393">
    <property type="entry name" value="START-like_dom_sf"/>
</dbReference>
<dbReference type="EMBL" id="JELX01001396">
    <property type="protein sequence ID" value="KYF59145.1"/>
    <property type="molecule type" value="Genomic_DNA"/>
</dbReference>
<dbReference type="Pfam" id="PF08327">
    <property type="entry name" value="AHSA1"/>
    <property type="match status" value="1"/>
</dbReference>
<proteinExistence type="inferred from homology"/>
<accession>A0A150PTV0</accession>